<protein>
    <submittedName>
        <fullName evidence="1">Uncharacterized protein</fullName>
    </submittedName>
</protein>
<evidence type="ECO:0000313" key="1">
    <source>
        <dbReference type="EMBL" id="GJD65152.1"/>
    </source>
</evidence>
<dbReference type="EMBL" id="BPQJ01000035">
    <property type="protein sequence ID" value="GJD65152.1"/>
    <property type="molecule type" value="Genomic_DNA"/>
</dbReference>
<dbReference type="RefSeq" id="WP_133122976.1">
    <property type="nucleotide sequence ID" value="NZ_BPQJ01000035.1"/>
</dbReference>
<organism evidence="1 2">
    <name type="scientific">Methylobacterium frigidaeris</name>
    <dbReference type="NCBI Taxonomy" id="2038277"/>
    <lineage>
        <taxon>Bacteria</taxon>
        <taxon>Pseudomonadati</taxon>
        <taxon>Pseudomonadota</taxon>
        <taxon>Alphaproteobacteria</taxon>
        <taxon>Hyphomicrobiales</taxon>
        <taxon>Methylobacteriaceae</taxon>
        <taxon>Methylobacterium</taxon>
    </lineage>
</organism>
<dbReference type="Proteomes" id="UP001055286">
    <property type="component" value="Unassembled WGS sequence"/>
</dbReference>
<reference evidence="1" key="2">
    <citation type="submission" date="2021-08" db="EMBL/GenBank/DDBJ databases">
        <authorList>
            <person name="Tani A."/>
            <person name="Ola A."/>
            <person name="Ogura Y."/>
            <person name="Katsura K."/>
            <person name="Hayashi T."/>
        </authorList>
    </citation>
    <scope>NUCLEOTIDE SEQUENCE</scope>
    <source>
        <strain evidence="1">JCM 32048</strain>
    </source>
</reference>
<comment type="caution">
    <text evidence="1">The sequence shown here is derived from an EMBL/GenBank/DDBJ whole genome shotgun (WGS) entry which is preliminary data.</text>
</comment>
<name>A0AA37M7G1_9HYPH</name>
<dbReference type="AlphaFoldDB" id="A0AA37M7G1"/>
<evidence type="ECO:0000313" key="2">
    <source>
        <dbReference type="Proteomes" id="UP001055286"/>
    </source>
</evidence>
<reference evidence="1" key="1">
    <citation type="journal article" date="2016" name="Front. Microbiol.">
        <title>Genome Sequence of the Piezophilic, Mesophilic Sulfate-Reducing Bacterium Desulfovibrio indicus J2T.</title>
        <authorList>
            <person name="Cao J."/>
            <person name="Maignien L."/>
            <person name="Shao Z."/>
            <person name="Alain K."/>
            <person name="Jebbar M."/>
        </authorList>
    </citation>
    <scope>NUCLEOTIDE SEQUENCE</scope>
    <source>
        <strain evidence="1">JCM 32048</strain>
    </source>
</reference>
<gene>
    <name evidence="1" type="ORF">MPEAHAMD_5339</name>
</gene>
<keyword evidence="2" id="KW-1185">Reference proteome</keyword>
<proteinExistence type="predicted"/>
<accession>A0AA37M7G1</accession>
<sequence>MSGDLSQSPDAVRRALIAHVSAKLAHLLPQSADLGAWLADVPTEDIVKALRLDAMLTAEALADVLVGAEPRGGFAGQVAVATSIVYPAMPAPERQRVAEFAITVRTLAREGDGEVTAARLEAAGFNGIRVASLMPKAERVIAFLAGLESSDIPGRRLALYGARMSAQRAAA</sequence>